<reference evidence="6" key="1">
    <citation type="journal article" date="2020" name="Stud. Mycol.">
        <title>101 Dothideomycetes genomes: a test case for predicting lifestyles and emergence of pathogens.</title>
        <authorList>
            <person name="Haridas S."/>
            <person name="Albert R."/>
            <person name="Binder M."/>
            <person name="Bloem J."/>
            <person name="Labutti K."/>
            <person name="Salamov A."/>
            <person name="Andreopoulos B."/>
            <person name="Baker S."/>
            <person name="Barry K."/>
            <person name="Bills G."/>
            <person name="Bluhm B."/>
            <person name="Cannon C."/>
            <person name="Castanera R."/>
            <person name="Culley D."/>
            <person name="Daum C."/>
            <person name="Ezra D."/>
            <person name="Gonzalez J."/>
            <person name="Henrissat B."/>
            <person name="Kuo A."/>
            <person name="Liang C."/>
            <person name="Lipzen A."/>
            <person name="Lutzoni F."/>
            <person name="Magnuson J."/>
            <person name="Mondo S."/>
            <person name="Nolan M."/>
            <person name="Ohm R."/>
            <person name="Pangilinan J."/>
            <person name="Park H.-J."/>
            <person name="Ramirez L."/>
            <person name="Alfaro M."/>
            <person name="Sun H."/>
            <person name="Tritt A."/>
            <person name="Yoshinaga Y."/>
            <person name="Zwiers L.-H."/>
            <person name="Turgeon B."/>
            <person name="Goodwin S."/>
            <person name="Spatafora J."/>
            <person name="Crous P."/>
            <person name="Grigoriev I."/>
        </authorList>
    </citation>
    <scope>NUCLEOTIDE SEQUENCE</scope>
    <source>
        <strain evidence="6">CBS 207.26</strain>
    </source>
</reference>
<feature type="region of interest" description="Disordered" evidence="4">
    <location>
        <begin position="398"/>
        <end position="430"/>
    </location>
</feature>
<evidence type="ECO:0000259" key="5">
    <source>
        <dbReference type="SMART" id="SM00906"/>
    </source>
</evidence>
<proteinExistence type="predicted"/>
<dbReference type="AlphaFoldDB" id="A0A6A6DBN6"/>
<keyword evidence="7" id="KW-1185">Reference proteome</keyword>
<dbReference type="OrthoDB" id="6509908at2759"/>
<gene>
    <name evidence="6" type="ORF">K469DRAFT_678132</name>
</gene>
<accession>A0A6A6DBN6</accession>
<sequence>MLNILEQEGAWWSYWREKTFGSIQKLESLAEYAARVYCSDSPEDLGLLVAAFARCVEDQTSRYLSIVESLIIYKDEHGSTMKGLECVLLQAKCHLDFGQPRRAWLMYRRGLTLAQLINLHRNYTISPERACIWWNLYHGDRFASMLLGLPQGIDDANCVVESDSSTNEFSMSTQMFMLQCGKVMGKVISRNQAAKEPPFSVTVQIEEELESITQSMSPSWWEPSTLCMNSGIHESEVRTRLLTQAYFFHIRMYVHLSSMIKPRSDSRFQHSRKTCINSARELLRRFNILRSGLDGQTLFECKTNDFVGFTAAVVLLMGLVNKISEISPNGDQEGWRLIKDAKIIFESLHTEKKCKMAFQCHQALELLSSATENRNNGTNASPVEIFIPYFGKVSIRGNTEPHLSGMPPPSHSSAPENNGDDTAGPSEHLDQSHYASTDAVFQCFPTTESWGVFGPGSGFDSPQLLLQDTGTMIGGEELSPWWSEPTIDIDGDWHRFLD</sequence>
<protein>
    <recommendedName>
        <fullName evidence="5">Xylanolytic transcriptional activator regulatory domain-containing protein</fullName>
    </recommendedName>
</protein>
<dbReference type="EMBL" id="ML994700">
    <property type="protein sequence ID" value="KAF2176847.1"/>
    <property type="molecule type" value="Genomic_DNA"/>
</dbReference>
<keyword evidence="1" id="KW-0805">Transcription regulation</keyword>
<dbReference type="Proteomes" id="UP000800200">
    <property type="component" value="Unassembled WGS sequence"/>
</dbReference>
<keyword evidence="2" id="KW-0804">Transcription</keyword>
<dbReference type="CDD" id="cd12148">
    <property type="entry name" value="fungal_TF_MHR"/>
    <property type="match status" value="1"/>
</dbReference>
<dbReference type="SMART" id="SM00906">
    <property type="entry name" value="Fungal_trans"/>
    <property type="match status" value="1"/>
</dbReference>
<organism evidence="6 7">
    <name type="scientific">Zopfia rhizophila CBS 207.26</name>
    <dbReference type="NCBI Taxonomy" id="1314779"/>
    <lineage>
        <taxon>Eukaryota</taxon>
        <taxon>Fungi</taxon>
        <taxon>Dikarya</taxon>
        <taxon>Ascomycota</taxon>
        <taxon>Pezizomycotina</taxon>
        <taxon>Dothideomycetes</taxon>
        <taxon>Dothideomycetes incertae sedis</taxon>
        <taxon>Zopfiaceae</taxon>
        <taxon>Zopfia</taxon>
    </lineage>
</organism>
<evidence type="ECO:0000256" key="3">
    <source>
        <dbReference type="ARBA" id="ARBA00023242"/>
    </source>
</evidence>
<dbReference type="GO" id="GO:0008270">
    <property type="term" value="F:zinc ion binding"/>
    <property type="evidence" value="ECO:0007669"/>
    <property type="project" value="InterPro"/>
</dbReference>
<dbReference type="InterPro" id="IPR007219">
    <property type="entry name" value="XnlR_reg_dom"/>
</dbReference>
<evidence type="ECO:0000313" key="6">
    <source>
        <dbReference type="EMBL" id="KAF2176847.1"/>
    </source>
</evidence>
<dbReference type="PANTHER" id="PTHR47840:SF1">
    <property type="entry name" value="ZN(II)2CYS6 TRANSCRIPTION FACTOR (EUROFUNG)"/>
    <property type="match status" value="1"/>
</dbReference>
<dbReference type="GO" id="GO:0006351">
    <property type="term" value="P:DNA-templated transcription"/>
    <property type="evidence" value="ECO:0007669"/>
    <property type="project" value="InterPro"/>
</dbReference>
<dbReference type="GO" id="GO:0003677">
    <property type="term" value="F:DNA binding"/>
    <property type="evidence" value="ECO:0007669"/>
    <property type="project" value="InterPro"/>
</dbReference>
<evidence type="ECO:0000256" key="4">
    <source>
        <dbReference type="SAM" id="MobiDB-lite"/>
    </source>
</evidence>
<keyword evidence="3" id="KW-0539">Nucleus</keyword>
<evidence type="ECO:0000256" key="1">
    <source>
        <dbReference type="ARBA" id="ARBA00023015"/>
    </source>
</evidence>
<feature type="domain" description="Xylanolytic transcriptional activator regulatory" evidence="5">
    <location>
        <begin position="103"/>
        <end position="169"/>
    </location>
</feature>
<evidence type="ECO:0000313" key="7">
    <source>
        <dbReference type="Proteomes" id="UP000800200"/>
    </source>
</evidence>
<name>A0A6A6DBN6_9PEZI</name>
<dbReference type="PANTHER" id="PTHR47840">
    <property type="entry name" value="ZN(II)2CYS6 TRANSCRIPTION FACTOR (EUROFUNG)-RELATED"/>
    <property type="match status" value="1"/>
</dbReference>
<evidence type="ECO:0000256" key="2">
    <source>
        <dbReference type="ARBA" id="ARBA00023163"/>
    </source>
</evidence>